<name>A0A380N713_STRGR</name>
<protein>
    <submittedName>
        <fullName evidence="1">Uncharacterized protein</fullName>
    </submittedName>
</protein>
<reference evidence="1 2" key="1">
    <citation type="submission" date="2018-06" db="EMBL/GenBank/DDBJ databases">
        <authorList>
            <consortium name="Pathogen Informatics"/>
            <person name="Doyle S."/>
        </authorList>
    </citation>
    <scope>NUCLEOTIDE SEQUENCE [LARGE SCALE GENOMIC DNA]</scope>
    <source>
        <strain evidence="1 2">NCTC7807</strain>
    </source>
</reference>
<dbReference type="EMBL" id="UHID01000002">
    <property type="protein sequence ID" value="SUP27264.1"/>
    <property type="molecule type" value="Genomic_DNA"/>
</dbReference>
<proteinExistence type="predicted"/>
<accession>A0A380N713</accession>
<dbReference type="AlphaFoldDB" id="A0A380N713"/>
<evidence type="ECO:0000313" key="2">
    <source>
        <dbReference type="Proteomes" id="UP000254150"/>
    </source>
</evidence>
<gene>
    <name evidence="1" type="ORF">NCTC7807_01624</name>
</gene>
<evidence type="ECO:0000313" key="1">
    <source>
        <dbReference type="EMBL" id="SUP27264.1"/>
    </source>
</evidence>
<dbReference type="Proteomes" id="UP000254150">
    <property type="component" value="Unassembled WGS sequence"/>
</dbReference>
<sequence>MKPTRIVRCGFSRRASGALPRTRWYEDEVRDYVDMVKAAGYTAWTGVGKAYMVPLMLTVWARSEEPSFLFDLEGADETQTVYAASLPDALTLLNQPAPTLQALAVTDQIAQAEPETMSVLADVLDKLYGRRRGQNGAVIQK</sequence>
<organism evidence="1 2">
    <name type="scientific">Streptomyces griseus</name>
    <dbReference type="NCBI Taxonomy" id="1911"/>
    <lineage>
        <taxon>Bacteria</taxon>
        <taxon>Bacillati</taxon>
        <taxon>Actinomycetota</taxon>
        <taxon>Actinomycetes</taxon>
        <taxon>Kitasatosporales</taxon>
        <taxon>Streptomycetaceae</taxon>
        <taxon>Streptomyces</taxon>
    </lineage>
</organism>